<sequence>MLLYFNDRIVGFGFSHTQRCYTISQCWNDHSENAQWEKLPGRSEMAFFADEHCQGPFTSSARSFLNFSGTKLHNTVSSFMVIEHKYPVNGIVDLCHESALLTTTNSSTSRP</sequence>
<comment type="caution">
    <text evidence="1">The sequence shown here is derived from an EMBL/GenBank/DDBJ whole genome shotgun (WGS) entry which is preliminary data.</text>
</comment>
<gene>
    <name evidence="1" type="ORF">PHYBOEH_009078</name>
</gene>
<protein>
    <submittedName>
        <fullName evidence="1">Uncharacterized protein</fullName>
    </submittedName>
</protein>
<accession>A0A8T1VVY0</accession>
<keyword evidence="2" id="KW-1185">Reference proteome</keyword>
<dbReference type="OrthoDB" id="88481at2759"/>
<dbReference type="EMBL" id="JAGDFL010000552">
    <property type="protein sequence ID" value="KAG7385391.1"/>
    <property type="molecule type" value="Genomic_DNA"/>
</dbReference>
<proteinExistence type="predicted"/>
<evidence type="ECO:0000313" key="1">
    <source>
        <dbReference type="EMBL" id="KAG7385391.1"/>
    </source>
</evidence>
<evidence type="ECO:0000313" key="2">
    <source>
        <dbReference type="Proteomes" id="UP000693981"/>
    </source>
</evidence>
<organism evidence="1 2">
    <name type="scientific">Phytophthora boehmeriae</name>
    <dbReference type="NCBI Taxonomy" id="109152"/>
    <lineage>
        <taxon>Eukaryota</taxon>
        <taxon>Sar</taxon>
        <taxon>Stramenopiles</taxon>
        <taxon>Oomycota</taxon>
        <taxon>Peronosporomycetes</taxon>
        <taxon>Peronosporales</taxon>
        <taxon>Peronosporaceae</taxon>
        <taxon>Phytophthora</taxon>
    </lineage>
</organism>
<dbReference type="AlphaFoldDB" id="A0A8T1VVY0"/>
<name>A0A8T1VVY0_9STRA</name>
<dbReference type="Proteomes" id="UP000693981">
    <property type="component" value="Unassembled WGS sequence"/>
</dbReference>
<reference evidence="1" key="1">
    <citation type="submission" date="2021-02" db="EMBL/GenBank/DDBJ databases">
        <authorList>
            <person name="Palmer J.M."/>
        </authorList>
    </citation>
    <scope>NUCLEOTIDE SEQUENCE</scope>
    <source>
        <strain evidence="1">SCRP23</strain>
    </source>
</reference>